<organism evidence="1 2">
    <name type="scientific">Pseudomonas phage vB_PseuGesM_254</name>
    <dbReference type="NCBI Taxonomy" id="3092638"/>
    <lineage>
        <taxon>Viruses</taxon>
        <taxon>Duplodnaviria</taxon>
        <taxon>Heunggongvirae</taxon>
        <taxon>Uroviricota</taxon>
        <taxon>Caudoviricetes</taxon>
        <taxon>Vandenendeviridae</taxon>
        <taxon>Chemalvirus</taxon>
        <taxon>Chemalvirus PseuGes254</taxon>
    </lineage>
</organism>
<dbReference type="Proteomes" id="UP001305174">
    <property type="component" value="Segment"/>
</dbReference>
<reference evidence="2" key="1">
    <citation type="submission" date="2024-05" db="EMBL/GenBank/DDBJ databases">
        <authorList>
            <person name="Tikunov A.Y."/>
            <person name="Morozova V.V."/>
            <person name="Kozlova Y.N."/>
            <person name="Tikunova N.V."/>
            <person name="Babkin I.V."/>
        </authorList>
    </citation>
    <scope>NUCLEOTIDE SEQUENCE [LARGE SCALE GENOMIC DNA]</scope>
</reference>
<accession>A0AAX4G6Q1</accession>
<proteinExistence type="predicted"/>
<dbReference type="EMBL" id="OR575930">
    <property type="protein sequence ID" value="WOZ57551.1"/>
    <property type="molecule type" value="Genomic_DNA"/>
</dbReference>
<evidence type="ECO:0000313" key="1">
    <source>
        <dbReference type="EMBL" id="WOZ57551.1"/>
    </source>
</evidence>
<keyword evidence="2" id="KW-1185">Reference proteome</keyword>
<evidence type="ECO:0000313" key="2">
    <source>
        <dbReference type="Proteomes" id="UP001305174"/>
    </source>
</evidence>
<sequence length="107" mass="12483">MQFVQKTSTNYKGTEFNYTVIKFEEDTTMQEQLAKLAEWLSHSDGTEDLFDLVRQTAAEIAEDAEMPFVYDDIDGNRQEYTPVSLWEASNCEWEQSAQQGYDYGWNI</sequence>
<protein>
    <submittedName>
        <fullName evidence="1">Uncharacterized protein</fullName>
    </submittedName>
</protein>
<name>A0AAX4G6Q1_9CAUD</name>